<dbReference type="OrthoDB" id="451203at2"/>
<keyword evidence="3" id="KW-1185">Reference proteome</keyword>
<evidence type="ECO:0000256" key="1">
    <source>
        <dbReference type="SAM" id="MobiDB-lite"/>
    </source>
</evidence>
<protein>
    <recommendedName>
        <fullName evidence="4">DUF3352 domain-containing protein</fullName>
    </recommendedName>
</protein>
<reference evidence="2 3" key="1">
    <citation type="submission" date="2012-06" db="EMBL/GenBank/DDBJ databases">
        <title>Finished chromosome of genome of Crinalium epipsammum PCC 9333.</title>
        <authorList>
            <consortium name="US DOE Joint Genome Institute"/>
            <person name="Gugger M."/>
            <person name="Coursin T."/>
            <person name="Rippka R."/>
            <person name="Tandeau De Marsac N."/>
            <person name="Huntemann M."/>
            <person name="Wei C.-L."/>
            <person name="Han J."/>
            <person name="Detter J.C."/>
            <person name="Han C."/>
            <person name="Tapia R."/>
            <person name="Davenport K."/>
            <person name="Daligault H."/>
            <person name="Erkkila T."/>
            <person name="Gu W."/>
            <person name="Munk A.C.C."/>
            <person name="Teshima H."/>
            <person name="Xu Y."/>
            <person name="Chain P."/>
            <person name="Chen A."/>
            <person name="Krypides N."/>
            <person name="Mavromatis K."/>
            <person name="Markowitz V."/>
            <person name="Szeto E."/>
            <person name="Ivanova N."/>
            <person name="Mikhailova N."/>
            <person name="Ovchinnikova G."/>
            <person name="Pagani I."/>
            <person name="Pati A."/>
            <person name="Goodwin L."/>
            <person name="Peters L."/>
            <person name="Pitluck S."/>
            <person name="Woyke T."/>
            <person name="Kerfeld C."/>
        </authorList>
    </citation>
    <scope>NUCLEOTIDE SEQUENCE [LARGE SCALE GENOMIC DNA]</scope>
    <source>
        <strain evidence="2 3">PCC 9333</strain>
    </source>
</reference>
<dbReference type="PATRIC" id="fig|1173022.3.peg.198"/>
<evidence type="ECO:0000313" key="2">
    <source>
        <dbReference type="EMBL" id="AFZ11183.1"/>
    </source>
</evidence>
<proteinExistence type="predicted"/>
<dbReference type="HOGENOM" id="CLU_029185_0_0_3"/>
<feature type="region of interest" description="Disordered" evidence="1">
    <location>
        <begin position="547"/>
        <end position="566"/>
    </location>
</feature>
<dbReference type="Proteomes" id="UP000010472">
    <property type="component" value="Chromosome"/>
</dbReference>
<dbReference type="STRING" id="1173022.Cri9333_0184"/>
<dbReference type="AlphaFoldDB" id="K9VSZ0"/>
<dbReference type="RefSeq" id="WP_015201327.1">
    <property type="nucleotide sequence ID" value="NC_019753.1"/>
</dbReference>
<name>K9VSZ0_9CYAN</name>
<organism evidence="2 3">
    <name type="scientific">Crinalium epipsammum PCC 9333</name>
    <dbReference type="NCBI Taxonomy" id="1173022"/>
    <lineage>
        <taxon>Bacteria</taxon>
        <taxon>Bacillati</taxon>
        <taxon>Cyanobacteriota</taxon>
        <taxon>Cyanophyceae</taxon>
        <taxon>Gomontiellales</taxon>
        <taxon>Gomontiellaceae</taxon>
        <taxon>Crinalium</taxon>
    </lineage>
</organism>
<gene>
    <name evidence="2" type="ORF">Cri9333_0184</name>
</gene>
<evidence type="ECO:0000313" key="3">
    <source>
        <dbReference type="Proteomes" id="UP000010472"/>
    </source>
</evidence>
<evidence type="ECO:0008006" key="4">
    <source>
        <dbReference type="Google" id="ProtNLM"/>
    </source>
</evidence>
<accession>K9VSZ0</accession>
<sequence length="566" mass="61830">MLKKTKPSLWLIAAVVLLIGGGAVAYWLIVQRKDQLGNVPIGAELIPQDTLAAVAIATDQEKWQQLQQYGTPQTQAIFNKQLATWRDKFLTANGYDYQQDIKPWLGKQVMIGYLASGASTTTPLSQQSIAMVLPIDDPLKARQLLDKPRSAKANKFVERTYKGIQIKEIQNSASQYVSTTVLGRSLVVTTDPKITERVIDTYQGQPSLATTPGYKEALGQIQTNQPFAQLYLNVPVATAKAAASSARSLSPENLAQAQEKQGIATTVTLDPEGINFQGISWLKPNSKKLLVVENNAKEMPKRLPAETLLMINGGNLQQLWQDYRQGADSNPIAPIKPENLRATIKSTTNLDLEQDLMSWMKGEFSLSLIPTPKGSPSDLGAGVVLMVKASDRTRAEKTFQQLDQLMAKQYQFQVQKTLLSGQPVVNWTSQLGGLTATHGWLNGNVAFLTLGAAIPNLIVPQPKAALAEQDFFKKALTTKLDRQNGQFFIDIDRTINAGNLGLPQLPSTQKNLINAMRTIGVTAGVNNERSSLFNIFVQMKKVASSPNISKDTSKSLIPASPAPNAK</sequence>
<dbReference type="KEGG" id="cep:Cri9333_0184"/>
<dbReference type="Pfam" id="PF11832">
    <property type="entry name" value="DUF3352"/>
    <property type="match status" value="1"/>
</dbReference>
<dbReference type="EMBL" id="CP003620">
    <property type="protein sequence ID" value="AFZ11183.1"/>
    <property type="molecule type" value="Genomic_DNA"/>
</dbReference>
<dbReference type="eggNOG" id="COG3827">
    <property type="taxonomic scope" value="Bacteria"/>
</dbReference>
<dbReference type="InterPro" id="IPR021787">
    <property type="entry name" value="DUF3352"/>
</dbReference>